<dbReference type="GO" id="GO:0003676">
    <property type="term" value="F:nucleic acid binding"/>
    <property type="evidence" value="ECO:0007669"/>
    <property type="project" value="InterPro"/>
</dbReference>
<evidence type="ECO:0000313" key="1">
    <source>
        <dbReference type="EMBL" id="CAF1553891.1"/>
    </source>
</evidence>
<dbReference type="PANTHER" id="PTHR46060">
    <property type="entry name" value="MARINER MOS1 TRANSPOSASE-LIKE PROTEIN"/>
    <property type="match status" value="1"/>
</dbReference>
<dbReference type="AlphaFoldDB" id="A0A815X5W7"/>
<accession>A0A815X5W7</accession>
<dbReference type="Proteomes" id="UP000663874">
    <property type="component" value="Unassembled WGS sequence"/>
</dbReference>
<reference evidence="1" key="1">
    <citation type="submission" date="2021-02" db="EMBL/GenBank/DDBJ databases">
        <authorList>
            <person name="Nowell W R."/>
        </authorList>
    </citation>
    <scope>NUCLEOTIDE SEQUENCE</scope>
</reference>
<comment type="caution">
    <text evidence="1">The sequence shown here is derived from an EMBL/GenBank/DDBJ whole genome shotgun (WGS) entry which is preliminary data.</text>
</comment>
<dbReference type="EMBL" id="CAJNOU010010759">
    <property type="protein sequence ID" value="CAF1553891.1"/>
    <property type="molecule type" value="Genomic_DNA"/>
</dbReference>
<name>A0A815X5W7_9BILA</name>
<evidence type="ECO:0000313" key="2">
    <source>
        <dbReference type="EMBL" id="CAF4240406.1"/>
    </source>
</evidence>
<dbReference type="Gene3D" id="3.30.420.10">
    <property type="entry name" value="Ribonuclease H-like superfamily/Ribonuclease H"/>
    <property type="match status" value="1"/>
</dbReference>
<evidence type="ECO:0008006" key="4">
    <source>
        <dbReference type="Google" id="ProtNLM"/>
    </source>
</evidence>
<dbReference type="InterPro" id="IPR052709">
    <property type="entry name" value="Transposase-MT_Hybrid"/>
</dbReference>
<proteinExistence type="predicted"/>
<sequence>MGDQAPSDHTVFNWCREFQRNNFSVEDAPRPGRPQTSVNEQTIEAVRSLIDNNPHSTYQQIEDILGISATAVNSIIHDYLKLRRVCARWVPHQLTDDKKQYRIQFCRYSLNRFEEGQSRRVFDIITDDESWFYHYDHETKERSKVWVSKTVTRPTKVHRNESSGKRMVAIFFMKSGLIKPAPLEAGTSLTMEVLVLIIKKIGHIRVK</sequence>
<organism evidence="1 3">
    <name type="scientific">Rotaria sordida</name>
    <dbReference type="NCBI Taxonomy" id="392033"/>
    <lineage>
        <taxon>Eukaryota</taxon>
        <taxon>Metazoa</taxon>
        <taxon>Spiralia</taxon>
        <taxon>Gnathifera</taxon>
        <taxon>Rotifera</taxon>
        <taxon>Eurotatoria</taxon>
        <taxon>Bdelloidea</taxon>
        <taxon>Philodinida</taxon>
        <taxon>Philodinidae</taxon>
        <taxon>Rotaria</taxon>
    </lineage>
</organism>
<dbReference type="InterPro" id="IPR036397">
    <property type="entry name" value="RNaseH_sf"/>
</dbReference>
<gene>
    <name evidence="2" type="ORF">FNK824_LOCUS38136</name>
    <name evidence="1" type="ORF">SEV965_LOCUS38838</name>
</gene>
<evidence type="ECO:0000313" key="3">
    <source>
        <dbReference type="Proteomes" id="UP000663889"/>
    </source>
</evidence>
<dbReference type="EMBL" id="CAJOBE010020971">
    <property type="protein sequence ID" value="CAF4240406.1"/>
    <property type="molecule type" value="Genomic_DNA"/>
</dbReference>
<protein>
    <recommendedName>
        <fullName evidence="4">Transposase</fullName>
    </recommendedName>
</protein>
<dbReference type="Proteomes" id="UP000663889">
    <property type="component" value="Unassembled WGS sequence"/>
</dbReference>
<dbReference type="PANTHER" id="PTHR46060:SF1">
    <property type="entry name" value="MARINER MOS1 TRANSPOSASE-LIKE PROTEIN"/>
    <property type="match status" value="1"/>
</dbReference>